<keyword evidence="8" id="KW-0547">Nucleotide-binding</keyword>
<dbReference type="Gene3D" id="6.10.340.10">
    <property type="match status" value="1"/>
</dbReference>
<dbReference type="EC" id="2.7.13.3" evidence="4"/>
<dbReference type="GO" id="GO:0005886">
    <property type="term" value="C:plasma membrane"/>
    <property type="evidence" value="ECO:0007669"/>
    <property type="project" value="UniProtKB-SubCell"/>
</dbReference>
<dbReference type="eggNOG" id="COG2205">
    <property type="taxonomic scope" value="Bacteria"/>
</dbReference>
<keyword evidence="5" id="KW-1003">Cell membrane</keyword>
<dbReference type="SUPFAM" id="SSF55874">
    <property type="entry name" value="ATPase domain of HSP90 chaperone/DNA topoisomerase II/histidine kinase"/>
    <property type="match status" value="1"/>
</dbReference>
<evidence type="ECO:0000256" key="1">
    <source>
        <dbReference type="ARBA" id="ARBA00000085"/>
    </source>
</evidence>
<keyword evidence="9" id="KW-0418">Kinase</keyword>
<evidence type="ECO:0000256" key="8">
    <source>
        <dbReference type="ARBA" id="ARBA00022741"/>
    </source>
</evidence>
<dbReference type="Gene3D" id="3.30.565.10">
    <property type="entry name" value="Histidine kinase-like ATPase, C-terminal domain"/>
    <property type="match status" value="1"/>
</dbReference>
<dbReference type="GO" id="GO:0045121">
    <property type="term" value="C:membrane raft"/>
    <property type="evidence" value="ECO:0007669"/>
    <property type="project" value="UniProtKB-SubCell"/>
</dbReference>
<keyword evidence="14" id="KW-0812">Transmembrane</keyword>
<evidence type="ECO:0000256" key="12">
    <source>
        <dbReference type="ARBA" id="ARBA00023136"/>
    </source>
</evidence>
<evidence type="ECO:0000256" key="10">
    <source>
        <dbReference type="ARBA" id="ARBA00022840"/>
    </source>
</evidence>
<keyword evidence="13" id="KW-0175">Coiled coil</keyword>
<dbReference type="InterPro" id="IPR003660">
    <property type="entry name" value="HAMP_dom"/>
</dbReference>
<keyword evidence="14" id="KW-1133">Transmembrane helix</keyword>
<organism evidence="17 18">
    <name type="scientific">Marvinbryantia formatexigens DSM 14469</name>
    <dbReference type="NCBI Taxonomy" id="478749"/>
    <lineage>
        <taxon>Bacteria</taxon>
        <taxon>Bacillati</taxon>
        <taxon>Bacillota</taxon>
        <taxon>Clostridia</taxon>
        <taxon>Lachnospirales</taxon>
        <taxon>Lachnospiraceae</taxon>
        <taxon>Marvinbryantia</taxon>
    </lineage>
</organism>
<dbReference type="Gene3D" id="1.10.287.130">
    <property type="match status" value="1"/>
</dbReference>
<evidence type="ECO:0000256" key="7">
    <source>
        <dbReference type="ARBA" id="ARBA00022679"/>
    </source>
</evidence>
<gene>
    <name evidence="17" type="ORF">BRYFOR_05333</name>
</gene>
<protein>
    <recommendedName>
        <fullName evidence="4">histidine kinase</fullName>
        <ecNumber evidence="4">2.7.13.3</ecNumber>
    </recommendedName>
</protein>
<dbReference type="InterPro" id="IPR036890">
    <property type="entry name" value="HATPase_C_sf"/>
</dbReference>
<sequence>MNKSDQKESGLRRESLFPPSLFGTYLGVLLLMSGLHTGLIVLCNRVGWNELVQIIIPMVYWGIVAVGLTLFIRKKMKDTYDEPLHHLAEATDKVANGDFSVYVPTIHTQDKWDYLDVMIVDFNKMVEELGSIETLKTDFVSNVSHEMKTPIAIIKNYAELLQTASVTEEQRREYAENIEKASMRLSNLISNILKLNKLENQTIVPDPETYDVCRQLCECILQFEESWDDKELELQTEIEDIAMVEADESLLELVWNNLLSNAIKFTEKGGMVTVKQTSDEKTVTVSVTDTGCGMAPDSVKHIFDKFYQGDTSHSKEGNGIGLALVKRVLELSDGNIQVFSREGEGSTFVVTLPAAGAHENGNGGKYHDLYGKQGEGICRI</sequence>
<evidence type="ECO:0000256" key="14">
    <source>
        <dbReference type="SAM" id="Phobius"/>
    </source>
</evidence>
<evidence type="ECO:0000256" key="6">
    <source>
        <dbReference type="ARBA" id="ARBA00022553"/>
    </source>
</evidence>
<comment type="catalytic activity">
    <reaction evidence="1">
        <text>ATP + protein L-histidine = ADP + protein N-phospho-L-histidine.</text>
        <dbReference type="EC" id="2.7.13.3"/>
    </reaction>
</comment>
<keyword evidence="6" id="KW-0597">Phosphoprotein</keyword>
<dbReference type="InterPro" id="IPR050736">
    <property type="entry name" value="Sensor_HK_Regulatory"/>
</dbReference>
<dbReference type="InterPro" id="IPR003594">
    <property type="entry name" value="HATPase_dom"/>
</dbReference>
<feature type="coiled-coil region" evidence="13">
    <location>
        <begin position="157"/>
        <end position="191"/>
    </location>
</feature>
<dbReference type="InterPro" id="IPR036097">
    <property type="entry name" value="HisK_dim/P_sf"/>
</dbReference>
<keyword evidence="12 14" id="KW-0472">Membrane</keyword>
<feature type="transmembrane region" description="Helical" evidence="14">
    <location>
        <begin position="54"/>
        <end position="72"/>
    </location>
</feature>
<keyword evidence="11" id="KW-0902">Two-component regulatory system</keyword>
<dbReference type="FunFam" id="1.10.287.130:FF:000001">
    <property type="entry name" value="Two-component sensor histidine kinase"/>
    <property type="match status" value="1"/>
</dbReference>
<dbReference type="SMART" id="SM00388">
    <property type="entry name" value="HisKA"/>
    <property type="match status" value="1"/>
</dbReference>
<keyword evidence="10" id="KW-0067">ATP-binding</keyword>
<dbReference type="Pfam" id="PF00512">
    <property type="entry name" value="HisKA"/>
    <property type="match status" value="1"/>
</dbReference>
<dbReference type="OrthoDB" id="9813151at2"/>
<keyword evidence="7" id="KW-0808">Transferase</keyword>
<evidence type="ECO:0000259" key="15">
    <source>
        <dbReference type="PROSITE" id="PS50109"/>
    </source>
</evidence>
<accession>C6L9P3</accession>
<keyword evidence="18" id="KW-1185">Reference proteome</keyword>
<evidence type="ECO:0000256" key="3">
    <source>
        <dbReference type="ARBA" id="ARBA00004314"/>
    </source>
</evidence>
<evidence type="ECO:0000256" key="5">
    <source>
        <dbReference type="ARBA" id="ARBA00022475"/>
    </source>
</evidence>
<name>C6L9P3_9FIRM</name>
<dbReference type="PANTHER" id="PTHR43711">
    <property type="entry name" value="TWO-COMPONENT HISTIDINE KINASE"/>
    <property type="match status" value="1"/>
</dbReference>
<evidence type="ECO:0000256" key="11">
    <source>
        <dbReference type="ARBA" id="ARBA00023012"/>
    </source>
</evidence>
<comment type="subcellular location">
    <subcellularLocation>
        <location evidence="2">Cell membrane</location>
    </subcellularLocation>
    <subcellularLocation>
        <location evidence="3">Membrane raft</location>
        <topology evidence="3">Multi-pass membrane protein</topology>
    </subcellularLocation>
</comment>
<dbReference type="SMART" id="SM00387">
    <property type="entry name" value="HATPase_c"/>
    <property type="match status" value="1"/>
</dbReference>
<feature type="transmembrane region" description="Helical" evidence="14">
    <location>
        <begin position="21"/>
        <end position="42"/>
    </location>
</feature>
<evidence type="ECO:0000313" key="17">
    <source>
        <dbReference type="EMBL" id="EET62982.1"/>
    </source>
</evidence>
<dbReference type="SUPFAM" id="SSF47384">
    <property type="entry name" value="Homodimeric domain of signal transducing histidine kinase"/>
    <property type="match status" value="1"/>
</dbReference>
<evidence type="ECO:0000256" key="4">
    <source>
        <dbReference type="ARBA" id="ARBA00012438"/>
    </source>
</evidence>
<dbReference type="CDD" id="cd00082">
    <property type="entry name" value="HisKA"/>
    <property type="match status" value="1"/>
</dbReference>
<dbReference type="InterPro" id="IPR003661">
    <property type="entry name" value="HisK_dim/P_dom"/>
</dbReference>
<dbReference type="STRING" id="168384.SAMN05660368_04198"/>
<dbReference type="CDD" id="cd06225">
    <property type="entry name" value="HAMP"/>
    <property type="match status" value="1"/>
</dbReference>
<reference evidence="17" key="1">
    <citation type="submission" date="2009-07" db="EMBL/GenBank/DDBJ databases">
        <authorList>
            <person name="Weinstock G."/>
            <person name="Sodergren E."/>
            <person name="Clifton S."/>
            <person name="Fulton L."/>
            <person name="Fulton B."/>
            <person name="Courtney L."/>
            <person name="Fronick C."/>
            <person name="Harrison M."/>
            <person name="Strong C."/>
            <person name="Farmer C."/>
            <person name="Delahaunty K."/>
            <person name="Markovic C."/>
            <person name="Hall O."/>
            <person name="Minx P."/>
            <person name="Tomlinson C."/>
            <person name="Mitreva M."/>
            <person name="Nelson J."/>
            <person name="Hou S."/>
            <person name="Wollam A."/>
            <person name="Pepin K.H."/>
            <person name="Johnson M."/>
            <person name="Bhonagiri V."/>
            <person name="Nash W.E."/>
            <person name="Warren W."/>
            <person name="Chinwalla A."/>
            <person name="Mardis E.R."/>
            <person name="Wilson R.K."/>
        </authorList>
    </citation>
    <scope>NUCLEOTIDE SEQUENCE [LARGE SCALE GENOMIC DNA]</scope>
    <source>
        <strain evidence="17">DSM 14469</strain>
    </source>
</reference>
<dbReference type="Proteomes" id="UP000005561">
    <property type="component" value="Unassembled WGS sequence"/>
</dbReference>
<dbReference type="EMBL" id="ACCL02000001">
    <property type="protein sequence ID" value="EET62982.1"/>
    <property type="molecule type" value="Genomic_DNA"/>
</dbReference>
<dbReference type="SUPFAM" id="SSF158472">
    <property type="entry name" value="HAMP domain-like"/>
    <property type="match status" value="1"/>
</dbReference>
<dbReference type="GO" id="GO:0000155">
    <property type="term" value="F:phosphorelay sensor kinase activity"/>
    <property type="evidence" value="ECO:0007669"/>
    <property type="project" value="InterPro"/>
</dbReference>
<dbReference type="FunFam" id="3.30.565.10:FF:000023">
    <property type="entry name" value="PAS domain-containing sensor histidine kinase"/>
    <property type="match status" value="1"/>
</dbReference>
<evidence type="ECO:0000256" key="13">
    <source>
        <dbReference type="SAM" id="Coils"/>
    </source>
</evidence>
<evidence type="ECO:0000313" key="18">
    <source>
        <dbReference type="Proteomes" id="UP000005561"/>
    </source>
</evidence>
<dbReference type="PROSITE" id="PS50885">
    <property type="entry name" value="HAMP"/>
    <property type="match status" value="1"/>
</dbReference>
<dbReference type="PRINTS" id="PR00344">
    <property type="entry name" value="BCTRLSENSOR"/>
</dbReference>
<dbReference type="AlphaFoldDB" id="C6L9P3"/>
<feature type="domain" description="HAMP" evidence="16">
    <location>
        <begin position="83"/>
        <end position="134"/>
    </location>
</feature>
<dbReference type="GO" id="GO:0005524">
    <property type="term" value="F:ATP binding"/>
    <property type="evidence" value="ECO:0007669"/>
    <property type="project" value="UniProtKB-KW"/>
</dbReference>
<comment type="caution">
    <text evidence="17">The sequence shown here is derived from an EMBL/GenBank/DDBJ whole genome shotgun (WGS) entry which is preliminary data.</text>
</comment>
<evidence type="ECO:0000256" key="9">
    <source>
        <dbReference type="ARBA" id="ARBA00022777"/>
    </source>
</evidence>
<feature type="domain" description="Histidine kinase" evidence="15">
    <location>
        <begin position="142"/>
        <end position="356"/>
    </location>
</feature>
<proteinExistence type="predicted"/>
<dbReference type="InterPro" id="IPR004358">
    <property type="entry name" value="Sig_transdc_His_kin-like_C"/>
</dbReference>
<dbReference type="Pfam" id="PF02518">
    <property type="entry name" value="HATPase_c"/>
    <property type="match status" value="1"/>
</dbReference>
<evidence type="ECO:0000259" key="16">
    <source>
        <dbReference type="PROSITE" id="PS50885"/>
    </source>
</evidence>
<dbReference type="PANTHER" id="PTHR43711:SF1">
    <property type="entry name" value="HISTIDINE KINASE 1"/>
    <property type="match status" value="1"/>
</dbReference>
<dbReference type="RefSeq" id="WP_006860135.1">
    <property type="nucleotide sequence ID" value="NZ_ACCL02000001.1"/>
</dbReference>
<dbReference type="InterPro" id="IPR005467">
    <property type="entry name" value="His_kinase_dom"/>
</dbReference>
<evidence type="ECO:0000256" key="2">
    <source>
        <dbReference type="ARBA" id="ARBA00004236"/>
    </source>
</evidence>
<dbReference type="PROSITE" id="PS50109">
    <property type="entry name" value="HIS_KIN"/>
    <property type="match status" value="1"/>
</dbReference>